<sequence>MAGRQPDPGFTSLPVIRDVDHLVVRSFGRYLDSERLIATVLKEDMASTKLTHIKVFTVMDTCRSCGGFVLPRLKLDFPDAQFSVTYLKPYQAV</sequence>
<protein>
    <submittedName>
        <fullName evidence="1">Uncharacterized protein</fullName>
    </submittedName>
</protein>
<evidence type="ECO:0000313" key="2">
    <source>
        <dbReference type="Proteomes" id="UP000018849"/>
    </source>
</evidence>
<organism evidence="1 2">
    <name type="scientific">Pseudomonas syringae pv. actinidiae ICMP 19096</name>
    <dbReference type="NCBI Taxonomy" id="1194405"/>
    <lineage>
        <taxon>Bacteria</taxon>
        <taxon>Pseudomonadati</taxon>
        <taxon>Pseudomonadota</taxon>
        <taxon>Gammaproteobacteria</taxon>
        <taxon>Pseudomonadales</taxon>
        <taxon>Pseudomonadaceae</taxon>
        <taxon>Pseudomonas</taxon>
        <taxon>Pseudomonas syringae</taxon>
    </lineage>
</organism>
<dbReference type="AlphaFoldDB" id="A0A656JP62"/>
<reference evidence="1 2" key="1">
    <citation type="journal article" date="2013" name="PLoS Pathog.">
        <title>Genomic analysis of the Kiwifruit pathogen Pseudomonas syringae pv. actinidiae provides insight into the origins of an emergent plant disease.</title>
        <authorList>
            <person name="McCann H.C."/>
            <person name="Rikkerink E.H."/>
            <person name="Bertels F."/>
            <person name="Fiers M."/>
            <person name="Lu A."/>
            <person name="Rees-George J."/>
            <person name="Andersen M.T."/>
            <person name="Gleave A.P."/>
            <person name="Haubold B."/>
            <person name="Wohlers M.W."/>
            <person name="Guttman D.S."/>
            <person name="Wang P.W."/>
            <person name="Straub C."/>
            <person name="Vanneste J.L."/>
            <person name="Rainey P.B."/>
            <person name="Templeton M.D."/>
        </authorList>
    </citation>
    <scope>NUCLEOTIDE SEQUENCE [LARGE SCALE GENOMIC DNA]</scope>
    <source>
        <strain evidence="1 2">ICMP 19096</strain>
    </source>
</reference>
<accession>A0A656JP62</accession>
<proteinExistence type="predicted"/>
<gene>
    <name evidence="1" type="ORF">A245_36059</name>
</gene>
<dbReference type="InterPro" id="IPR032721">
    <property type="entry name" value="Toxin-deaminase"/>
</dbReference>
<evidence type="ECO:0000313" key="1">
    <source>
        <dbReference type="EMBL" id="EPN41499.1"/>
    </source>
</evidence>
<comment type="caution">
    <text evidence="1">The sequence shown here is derived from an EMBL/GenBank/DDBJ whole genome shotgun (WGS) entry which is preliminary data.</text>
</comment>
<name>A0A656JP62_PSESF</name>
<dbReference type="EMBL" id="AOKF01003085">
    <property type="protein sequence ID" value="EPN41499.1"/>
    <property type="molecule type" value="Genomic_DNA"/>
</dbReference>
<dbReference type="Proteomes" id="UP000018849">
    <property type="component" value="Unassembled WGS sequence"/>
</dbReference>
<dbReference type="Pfam" id="PF14424">
    <property type="entry name" value="Toxin-deaminase"/>
    <property type="match status" value="1"/>
</dbReference>